<dbReference type="Pfam" id="PF06862">
    <property type="entry name" value="Utp25_C"/>
    <property type="match status" value="1"/>
</dbReference>
<dbReference type="InterPro" id="IPR053939">
    <property type="entry name" value="UTP25_C"/>
</dbReference>
<dbReference type="Proteomes" id="UP001485043">
    <property type="component" value="Unassembled WGS sequence"/>
</dbReference>
<dbReference type="GO" id="GO:0019843">
    <property type="term" value="F:rRNA binding"/>
    <property type="evidence" value="ECO:0007669"/>
    <property type="project" value="TreeGrafter"/>
</dbReference>
<feature type="region of interest" description="Disordered" evidence="1">
    <location>
        <begin position="16"/>
        <end position="41"/>
    </location>
</feature>
<dbReference type="GO" id="GO:0032040">
    <property type="term" value="C:small-subunit processome"/>
    <property type="evidence" value="ECO:0007669"/>
    <property type="project" value="TreeGrafter"/>
</dbReference>
<evidence type="ECO:0000313" key="4">
    <source>
        <dbReference type="Proteomes" id="UP001485043"/>
    </source>
</evidence>
<feature type="compositionally biased region" description="Polar residues" evidence="1">
    <location>
        <begin position="20"/>
        <end position="29"/>
    </location>
</feature>
<dbReference type="EMBL" id="JALJOV010001183">
    <property type="protein sequence ID" value="KAK9852592.1"/>
    <property type="molecule type" value="Genomic_DNA"/>
</dbReference>
<gene>
    <name evidence="3" type="ORF">WJX84_011912</name>
</gene>
<dbReference type="InterPro" id="IPR010678">
    <property type="entry name" value="UTP25"/>
</dbReference>
<comment type="caution">
    <text evidence="3">The sequence shown here is derived from an EMBL/GenBank/DDBJ whole genome shotgun (WGS) entry which is preliminary data.</text>
</comment>
<dbReference type="GO" id="GO:0000462">
    <property type="term" value="P:maturation of SSU-rRNA from tricistronic rRNA transcript (SSU-rRNA, 5.8S rRNA, LSU-rRNA)"/>
    <property type="evidence" value="ECO:0007669"/>
    <property type="project" value="TreeGrafter"/>
</dbReference>
<dbReference type="PANTHER" id="PTHR12933">
    <property type="entry name" value="ORF PROTEIN-RELATED"/>
    <property type="match status" value="1"/>
</dbReference>
<evidence type="ECO:0000259" key="2">
    <source>
        <dbReference type="Pfam" id="PF06862"/>
    </source>
</evidence>
<evidence type="ECO:0000256" key="1">
    <source>
        <dbReference type="SAM" id="MobiDB-lite"/>
    </source>
</evidence>
<keyword evidence="4" id="KW-1185">Reference proteome</keyword>
<evidence type="ECO:0000313" key="3">
    <source>
        <dbReference type="EMBL" id="KAK9852592.1"/>
    </source>
</evidence>
<protein>
    <recommendedName>
        <fullName evidence="2">UTP25 C-terminal domain-containing protein</fullName>
    </recommendedName>
</protein>
<feature type="domain" description="UTP25 C-terminal" evidence="2">
    <location>
        <begin position="28"/>
        <end position="138"/>
    </location>
</feature>
<name>A0AAW1SPW6_9CHLO</name>
<accession>A0AAW1SPW6</accession>
<dbReference type="PANTHER" id="PTHR12933:SF0">
    <property type="entry name" value="U3 SMALL NUCLEOLAR RNA-ASSOCIATED PROTEIN 25 HOMOLOG"/>
    <property type="match status" value="1"/>
</dbReference>
<reference evidence="3 4" key="1">
    <citation type="journal article" date="2024" name="Nat. Commun.">
        <title>Phylogenomics reveals the evolutionary origins of lichenization in chlorophyte algae.</title>
        <authorList>
            <person name="Puginier C."/>
            <person name="Libourel C."/>
            <person name="Otte J."/>
            <person name="Skaloud P."/>
            <person name="Haon M."/>
            <person name="Grisel S."/>
            <person name="Petersen M."/>
            <person name="Berrin J.G."/>
            <person name="Delaux P.M."/>
            <person name="Dal Grande F."/>
            <person name="Keller J."/>
        </authorList>
    </citation>
    <scope>NUCLEOTIDE SEQUENCE [LARGE SCALE GENOMIC DNA]</scope>
    <source>
        <strain evidence="3 4">SAG 2523</strain>
    </source>
</reference>
<dbReference type="AlphaFoldDB" id="A0AAW1SPW6"/>
<organism evidence="3 4">
    <name type="scientific">Apatococcus fuscideae</name>
    <dbReference type="NCBI Taxonomy" id="2026836"/>
    <lineage>
        <taxon>Eukaryota</taxon>
        <taxon>Viridiplantae</taxon>
        <taxon>Chlorophyta</taxon>
        <taxon>core chlorophytes</taxon>
        <taxon>Trebouxiophyceae</taxon>
        <taxon>Chlorellales</taxon>
        <taxon>Chlorellaceae</taxon>
        <taxon>Apatococcus</taxon>
    </lineage>
</organism>
<dbReference type="GO" id="GO:0034511">
    <property type="term" value="F:U3 snoRNA binding"/>
    <property type="evidence" value="ECO:0007669"/>
    <property type="project" value="InterPro"/>
</dbReference>
<proteinExistence type="predicted"/>
<sequence>MEVMAWESDCKGHMQGLLGSGQQDTSVSEYQRPRGGSSPQPLCKGRSRLLLYSERLHFYFRHHFRGVQDVVFYQLPEHAKYYSELVDMMADGGQSGPQLGHATATAIFSKYDSLGLQQVCGSRRAQRMLKSDNPAFMFC</sequence>